<dbReference type="InterPro" id="IPR043502">
    <property type="entry name" value="DNA/RNA_pol_sf"/>
</dbReference>
<evidence type="ECO:0000313" key="2">
    <source>
        <dbReference type="Proteomes" id="UP001458880"/>
    </source>
</evidence>
<reference evidence="1 2" key="1">
    <citation type="journal article" date="2024" name="BMC Genomics">
        <title>De novo assembly and annotation of Popillia japonica's genome with initial clues to its potential as an invasive pest.</title>
        <authorList>
            <person name="Cucini C."/>
            <person name="Boschi S."/>
            <person name="Funari R."/>
            <person name="Cardaioli E."/>
            <person name="Iannotti N."/>
            <person name="Marturano G."/>
            <person name="Paoli F."/>
            <person name="Bruttini M."/>
            <person name="Carapelli A."/>
            <person name="Frati F."/>
            <person name="Nardi F."/>
        </authorList>
    </citation>
    <scope>NUCLEOTIDE SEQUENCE [LARGE SCALE GENOMIC DNA]</scope>
    <source>
        <strain evidence="1">DMR45628</strain>
    </source>
</reference>
<protein>
    <submittedName>
        <fullName evidence="1">Uncharacterized protein</fullName>
    </submittedName>
</protein>
<accession>A0AAW1JC01</accession>
<name>A0AAW1JC01_POPJA</name>
<comment type="caution">
    <text evidence="1">The sequence shown here is derived from an EMBL/GenBank/DDBJ whole genome shotgun (WGS) entry which is preliminary data.</text>
</comment>
<dbReference type="AlphaFoldDB" id="A0AAW1JC01"/>
<dbReference type="GO" id="GO:0071897">
    <property type="term" value="P:DNA biosynthetic process"/>
    <property type="evidence" value="ECO:0007669"/>
    <property type="project" value="UniProtKB-ARBA"/>
</dbReference>
<dbReference type="Proteomes" id="UP001458880">
    <property type="component" value="Unassembled WGS sequence"/>
</dbReference>
<dbReference type="EMBL" id="JASPKY010000434">
    <property type="protein sequence ID" value="KAK9700580.1"/>
    <property type="molecule type" value="Genomic_DNA"/>
</dbReference>
<proteinExistence type="predicted"/>
<sequence length="569" mass="64089">MSRGYSVLAEKPERDPDLDVMFDMFLREAYDFPSIDGELVTYAVERLSGEALIDQVQTQSASGLLNLNTFFGSPVGSKEEMHHGAVAVNRQDLEGTHVPPALPYKPAGKGEVIKKGKKVRTIQLESQANYQVLKHFFEHQVSSWIDPAGGIAIGMSTRNGDYKQIIISWYDVVRQHLDLDWDEFLDWLAEQPLHESDKSAWEASTNALDGFNFVMSTLARCDVPVAGREAEVLARAVADYINPPILVDRDVVYSVPWRVASGSYFTAFGNSRRHKRMVDWVCDFLEVHGMAYGKEHCTCAVCGSMGGTVGWGAEVSRLEVDLLRRAFVLGDDFIAVNYHPYLFDKLLDSVFGTSTNTEVKSFFSEPSLVEPGGVEFLRRHFVRIDNNVFTFRAPGRALAKLFKGTATRSRERFYAACLSALFDCGANRELYKIIFDLLHVEHLDEKSLREELEEYVRRHPGIESLSDGFIPTYEKSLREELEEYVRRHPGIESLSDGFIPTYHDLLVLDSSVLQPLYRYVASRVSSAYGSSVLQPLYRYVASRVSSAYGMTPRQLELEAEPAVPQLPSV</sequence>
<keyword evidence="2" id="KW-1185">Reference proteome</keyword>
<organism evidence="1 2">
    <name type="scientific">Popillia japonica</name>
    <name type="common">Japanese beetle</name>
    <dbReference type="NCBI Taxonomy" id="7064"/>
    <lineage>
        <taxon>Eukaryota</taxon>
        <taxon>Metazoa</taxon>
        <taxon>Ecdysozoa</taxon>
        <taxon>Arthropoda</taxon>
        <taxon>Hexapoda</taxon>
        <taxon>Insecta</taxon>
        <taxon>Pterygota</taxon>
        <taxon>Neoptera</taxon>
        <taxon>Endopterygota</taxon>
        <taxon>Coleoptera</taxon>
        <taxon>Polyphaga</taxon>
        <taxon>Scarabaeiformia</taxon>
        <taxon>Scarabaeidae</taxon>
        <taxon>Rutelinae</taxon>
        <taxon>Popillia</taxon>
    </lineage>
</organism>
<dbReference type="SUPFAM" id="SSF56672">
    <property type="entry name" value="DNA/RNA polymerases"/>
    <property type="match status" value="1"/>
</dbReference>
<gene>
    <name evidence="1" type="ORF">QE152_g31143</name>
</gene>
<evidence type="ECO:0000313" key="1">
    <source>
        <dbReference type="EMBL" id="KAK9700580.1"/>
    </source>
</evidence>